<dbReference type="Gene3D" id="3.15.10.30">
    <property type="entry name" value="Haemolymph juvenile hormone binding protein"/>
    <property type="match status" value="1"/>
</dbReference>
<reference evidence="2" key="1">
    <citation type="journal article" date="1997" name="Nucleic Acids Res.">
        <title>tRNAscan-SE: a program for improved detection of transfer RNA genes in genomic sequence.</title>
        <authorList>
            <person name="Lowe T.M."/>
            <person name="Eddy S.R."/>
        </authorList>
    </citation>
    <scope>NUCLEOTIDE SEQUENCE [LARGE SCALE GENOMIC DNA]</scope>
</reference>
<gene>
    <name evidence="3" type="primary">LOC108619177</name>
</gene>
<organism evidence="2 3">
    <name type="scientific">Drosophila arizonae</name>
    <name type="common">Fruit fly</name>
    <dbReference type="NCBI Taxonomy" id="7263"/>
    <lineage>
        <taxon>Eukaryota</taxon>
        <taxon>Metazoa</taxon>
        <taxon>Ecdysozoa</taxon>
        <taxon>Arthropoda</taxon>
        <taxon>Hexapoda</taxon>
        <taxon>Insecta</taxon>
        <taxon>Pterygota</taxon>
        <taxon>Neoptera</taxon>
        <taxon>Endopterygota</taxon>
        <taxon>Diptera</taxon>
        <taxon>Brachycera</taxon>
        <taxon>Muscomorpha</taxon>
        <taxon>Ephydroidea</taxon>
        <taxon>Drosophilidae</taxon>
        <taxon>Drosophila</taxon>
    </lineage>
</organism>
<evidence type="ECO:0000313" key="3">
    <source>
        <dbReference type="RefSeq" id="XP_017871048.1"/>
    </source>
</evidence>
<feature type="chain" id="PRO_5046135885" evidence="1">
    <location>
        <begin position="23"/>
        <end position="256"/>
    </location>
</feature>
<evidence type="ECO:0000256" key="1">
    <source>
        <dbReference type="SAM" id="SignalP"/>
    </source>
</evidence>
<sequence length="256" mass="28856">MSYGKHLIIFTVATALWAAVGAEILPSPMKHCTLHDEACILEQAKIYFRDFKYGLPAWNIPSVEPLQLGTLRIKSGGASDSMQFSLIMRDTTLHHFSDRAILRSVKGFSADLTKPLKLIWIVNSPDIEVRANYEVDGKLLILPIVSKGTMVINLSQMQSKTRLTAVPEQRPDGHSYLKITDYKTVAKVSSGSFNMSNLFDDNVELRDSTLKVLNDEWSALSADIQPKILEAADRAYRTVLQMLFDKIPYDEFFLKE</sequence>
<keyword evidence="1" id="KW-0732">Signal</keyword>
<name>A0ABM1PV12_DROAR</name>
<protein>
    <submittedName>
        <fullName evidence="3">Circadian clock-controlled protein</fullName>
    </submittedName>
</protein>
<accession>A0ABM1PV12</accession>
<dbReference type="InterPro" id="IPR038606">
    <property type="entry name" value="To_sf"/>
</dbReference>
<feature type="signal peptide" evidence="1">
    <location>
        <begin position="1"/>
        <end position="22"/>
    </location>
</feature>
<dbReference type="SMART" id="SM00700">
    <property type="entry name" value="JHBP"/>
    <property type="match status" value="1"/>
</dbReference>
<dbReference type="Pfam" id="PF06585">
    <property type="entry name" value="JHBP"/>
    <property type="match status" value="1"/>
</dbReference>
<dbReference type="Proteomes" id="UP000694904">
    <property type="component" value="Chromosome X"/>
</dbReference>
<dbReference type="PANTHER" id="PTHR11008:SF32">
    <property type="entry name" value="CIRCADIAN CLOCK-CONTROLLED PROTEIN DAYWAKE-RELATED"/>
    <property type="match status" value="1"/>
</dbReference>
<reference evidence="2" key="2">
    <citation type="journal article" date="2016" name="G3 (Bethesda)">
        <title>Genome Evolution in Three Species of Cactophilic Drosophila.</title>
        <authorList>
            <person name="Sanchez-Flores A."/>
            <person name="Penazola F."/>
            <person name="Carpinteyro-Ponce J."/>
            <person name="Nazario-Yepiz N."/>
            <person name="Abreu-Goodger C."/>
            <person name="Machado C.A."/>
            <person name="Markow T.A."/>
        </authorList>
    </citation>
    <scope>NUCLEOTIDE SEQUENCE [LARGE SCALE GENOMIC DNA]</scope>
</reference>
<dbReference type="PANTHER" id="PTHR11008">
    <property type="entry name" value="PROTEIN TAKEOUT-LIKE PROTEIN"/>
    <property type="match status" value="1"/>
</dbReference>
<keyword evidence="2" id="KW-1185">Reference proteome</keyword>
<proteinExistence type="predicted"/>
<evidence type="ECO:0000313" key="2">
    <source>
        <dbReference type="Proteomes" id="UP000694904"/>
    </source>
</evidence>
<dbReference type="InterPro" id="IPR010562">
    <property type="entry name" value="Haemolymph_juvenile_hormone-bd"/>
</dbReference>
<dbReference type="GeneID" id="108619177"/>
<dbReference type="RefSeq" id="XP_017871048.1">
    <property type="nucleotide sequence ID" value="XM_018015559.1"/>
</dbReference>
<reference evidence="3" key="3">
    <citation type="submission" date="2025-08" db="UniProtKB">
        <authorList>
            <consortium name="RefSeq"/>
        </authorList>
    </citation>
    <scope>IDENTIFICATION</scope>
    <source>
        <tissue evidence="3">Whole organism</tissue>
    </source>
</reference>